<dbReference type="SMART" id="SM00481">
    <property type="entry name" value="POLIIIAc"/>
    <property type="match status" value="1"/>
</dbReference>
<feature type="domain" description="Polymerase/histidinol phosphatase N-terminal" evidence="2">
    <location>
        <begin position="13"/>
        <end position="87"/>
    </location>
</feature>
<dbReference type="Proteomes" id="UP000027153">
    <property type="component" value="Unassembled WGS sequence"/>
</dbReference>
<keyword evidence="1" id="KW-0472">Membrane</keyword>
<dbReference type="SUPFAM" id="SSF89550">
    <property type="entry name" value="PHP domain-like"/>
    <property type="match status" value="1"/>
</dbReference>
<accession>A0A062V1Z0</accession>
<feature type="transmembrane region" description="Helical" evidence="1">
    <location>
        <begin position="259"/>
        <end position="285"/>
    </location>
</feature>
<protein>
    <submittedName>
        <fullName evidence="3">Putative metal-dependent phosphoesterase, PHP family</fullName>
    </submittedName>
</protein>
<dbReference type="RefSeq" id="WP_048091285.1">
    <property type="nucleotide sequence ID" value="NZ_JMIY01000005.1"/>
</dbReference>
<dbReference type="AlphaFoldDB" id="A0A062V1Z0"/>
<comment type="caution">
    <text evidence="3">The sequence shown here is derived from an EMBL/GenBank/DDBJ whole genome shotgun (WGS) entry which is preliminary data.</text>
</comment>
<dbReference type="GO" id="GO:0004534">
    <property type="term" value="F:5'-3' RNA exonuclease activity"/>
    <property type="evidence" value="ECO:0007669"/>
    <property type="project" value="TreeGrafter"/>
</dbReference>
<dbReference type="CDD" id="cd07432">
    <property type="entry name" value="PHP_HisPPase"/>
    <property type="match status" value="1"/>
</dbReference>
<dbReference type="InterPro" id="IPR003141">
    <property type="entry name" value="Pol/His_phosphatase_N"/>
</dbReference>
<sequence>MEAINQENQQGIADIHTHTRCSGFGRYSFLHFPESVTEPAKAVEAARRKKLDVLCITDHNTIRGAIIAKKCAAGIDVVIGEEISSADGEILALFIQEEIKPMLGAPETIDLIHDQGGVAVAAHPFSPHCPSLGKKICYLKLDGVEVFNAYHRDAYSNLMAQTFSPGKLARLGSSDAHSIAMIGNGYTIFEGRTSEELRRSILKRKTSFGGSRTPLSECMSWSREVAVESIKMIYNSLKGEKSQDILYSAIDKTTKKTKALGLIGAGLYIGLQLSYFFGVSGDIILNVKGKRKWIENTD</sequence>
<proteinExistence type="predicted"/>
<dbReference type="OrthoDB" id="63337at2157"/>
<evidence type="ECO:0000313" key="3">
    <source>
        <dbReference type="EMBL" id="KCZ71372.1"/>
    </source>
</evidence>
<dbReference type="PANTHER" id="PTHR42924:SF3">
    <property type="entry name" value="POLYMERASE_HISTIDINOL PHOSPHATASE N-TERMINAL DOMAIN-CONTAINING PROTEIN"/>
    <property type="match status" value="1"/>
</dbReference>
<keyword evidence="1" id="KW-1133">Transmembrane helix</keyword>
<dbReference type="PANTHER" id="PTHR42924">
    <property type="entry name" value="EXONUCLEASE"/>
    <property type="match status" value="1"/>
</dbReference>
<evidence type="ECO:0000259" key="2">
    <source>
        <dbReference type="SMART" id="SM00481"/>
    </source>
</evidence>
<evidence type="ECO:0000313" key="4">
    <source>
        <dbReference type="Proteomes" id="UP000027153"/>
    </source>
</evidence>
<dbReference type="InterPro" id="IPR016195">
    <property type="entry name" value="Pol/histidinol_Pase-like"/>
</dbReference>
<gene>
    <name evidence="3" type="ORF">ANME2D_02099</name>
</gene>
<organism evidence="3 4">
    <name type="scientific">Candidatus Methanoperedens nitratireducens</name>
    <dbReference type="NCBI Taxonomy" id="1392998"/>
    <lineage>
        <taxon>Archaea</taxon>
        <taxon>Methanobacteriati</taxon>
        <taxon>Methanobacteriota</taxon>
        <taxon>Stenosarchaea group</taxon>
        <taxon>Methanomicrobia</taxon>
        <taxon>Methanosarcinales</taxon>
        <taxon>ANME-2 cluster</taxon>
        <taxon>Candidatus Methanoperedentaceae</taxon>
        <taxon>Candidatus Methanoperedens</taxon>
    </lineage>
</organism>
<dbReference type="PATRIC" id="fig|1392998.3.peg.2103"/>
<dbReference type="GO" id="GO:0035312">
    <property type="term" value="F:5'-3' DNA exonuclease activity"/>
    <property type="evidence" value="ECO:0007669"/>
    <property type="project" value="TreeGrafter"/>
</dbReference>
<reference evidence="3 4" key="1">
    <citation type="journal article" date="2013" name="Nature">
        <title>Anaerobic oxidation of methane coupled to nitrate reduction in a novel archaeal lineage.</title>
        <authorList>
            <person name="Haroon M.F."/>
            <person name="Hu S."/>
            <person name="Shi Y."/>
            <person name="Imelfort M."/>
            <person name="Keller J."/>
            <person name="Hugenholtz P."/>
            <person name="Yuan Z."/>
            <person name="Tyson G.W."/>
        </authorList>
    </citation>
    <scope>NUCLEOTIDE SEQUENCE [LARGE SCALE GENOMIC DNA]</scope>
    <source>
        <strain evidence="3 4">ANME-2d</strain>
    </source>
</reference>
<keyword evidence="4" id="KW-1185">Reference proteome</keyword>
<keyword evidence="1" id="KW-0812">Transmembrane</keyword>
<dbReference type="Gene3D" id="3.20.20.140">
    <property type="entry name" value="Metal-dependent hydrolases"/>
    <property type="match status" value="1"/>
</dbReference>
<dbReference type="Pfam" id="PF13263">
    <property type="entry name" value="PHP_C"/>
    <property type="match status" value="1"/>
</dbReference>
<name>A0A062V1Z0_9EURY</name>
<evidence type="ECO:0000256" key="1">
    <source>
        <dbReference type="SAM" id="Phobius"/>
    </source>
</evidence>
<dbReference type="InterPro" id="IPR052018">
    <property type="entry name" value="PHP_domain"/>
</dbReference>
<dbReference type="EMBL" id="JMIY01000005">
    <property type="protein sequence ID" value="KCZ71372.1"/>
    <property type="molecule type" value="Genomic_DNA"/>
</dbReference>